<evidence type="ECO:0000313" key="2">
    <source>
        <dbReference type="EMBL" id="KAK5183892.1"/>
    </source>
</evidence>
<proteinExistence type="predicted"/>
<dbReference type="EC" id="2.4.1.34" evidence="2"/>
<reference evidence="2 3" key="1">
    <citation type="submission" date="2023-08" db="EMBL/GenBank/DDBJ databases">
        <title>Black Yeasts Isolated from many extreme environments.</title>
        <authorList>
            <person name="Coleine C."/>
            <person name="Stajich J.E."/>
            <person name="Selbmann L."/>
        </authorList>
    </citation>
    <scope>NUCLEOTIDE SEQUENCE [LARGE SCALE GENOMIC DNA]</scope>
    <source>
        <strain evidence="2 3">CCFEE 536</strain>
    </source>
</reference>
<sequence length="69" mass="7008">MLVIFIALIVGPIVAGKYLGGISIPMNLLQPTGLNHNDTNNLFTGTALVNFPGETAAATAAATATPTAR</sequence>
<keyword evidence="2" id="KW-0328">Glycosyltransferase</keyword>
<keyword evidence="2" id="KW-0808">Transferase</keyword>
<feature type="chain" id="PRO_5046694667" evidence="1">
    <location>
        <begin position="17"/>
        <end position="69"/>
    </location>
</feature>
<protein>
    <submittedName>
        <fullName evidence="2">1,3-beta-D-glucan synthase</fullName>
        <ecNumber evidence="2">2.4.1.34</ecNumber>
    </submittedName>
</protein>
<keyword evidence="3" id="KW-1185">Reference proteome</keyword>
<comment type="caution">
    <text evidence="2">The sequence shown here is derived from an EMBL/GenBank/DDBJ whole genome shotgun (WGS) entry which is preliminary data.</text>
</comment>
<dbReference type="Proteomes" id="UP001357485">
    <property type="component" value="Unassembled WGS sequence"/>
</dbReference>
<evidence type="ECO:0000256" key="1">
    <source>
        <dbReference type="SAM" id="SignalP"/>
    </source>
</evidence>
<gene>
    <name evidence="2" type="primary">FKS1_3</name>
    <name evidence="2" type="ORF">LTR16_010031</name>
</gene>
<name>A0ABR0LJA1_9PEZI</name>
<feature type="signal peptide" evidence="1">
    <location>
        <begin position="1"/>
        <end position="16"/>
    </location>
</feature>
<dbReference type="EMBL" id="JAVRRA010019166">
    <property type="protein sequence ID" value="KAK5183892.1"/>
    <property type="molecule type" value="Genomic_DNA"/>
</dbReference>
<dbReference type="GO" id="GO:0003843">
    <property type="term" value="F:1,3-beta-D-glucan synthase activity"/>
    <property type="evidence" value="ECO:0007669"/>
    <property type="project" value="UniProtKB-EC"/>
</dbReference>
<organism evidence="2 3">
    <name type="scientific">Cryomyces antarcticus</name>
    <dbReference type="NCBI Taxonomy" id="329879"/>
    <lineage>
        <taxon>Eukaryota</taxon>
        <taxon>Fungi</taxon>
        <taxon>Dikarya</taxon>
        <taxon>Ascomycota</taxon>
        <taxon>Pezizomycotina</taxon>
        <taxon>Dothideomycetes</taxon>
        <taxon>Dothideomycetes incertae sedis</taxon>
        <taxon>Cryomyces</taxon>
    </lineage>
</organism>
<evidence type="ECO:0000313" key="3">
    <source>
        <dbReference type="Proteomes" id="UP001357485"/>
    </source>
</evidence>
<feature type="non-terminal residue" evidence="2">
    <location>
        <position position="69"/>
    </location>
</feature>
<keyword evidence="1" id="KW-0732">Signal</keyword>
<accession>A0ABR0LJA1</accession>